<dbReference type="EC" id="2.1.1.-" evidence="1"/>
<organism evidence="1 2">
    <name type="scientific">Lysobacter brunescens</name>
    <dbReference type="NCBI Taxonomy" id="262323"/>
    <lineage>
        <taxon>Bacteria</taxon>
        <taxon>Pseudomonadati</taxon>
        <taxon>Pseudomonadota</taxon>
        <taxon>Gammaproteobacteria</taxon>
        <taxon>Lysobacterales</taxon>
        <taxon>Lysobacteraceae</taxon>
        <taxon>Lysobacter</taxon>
    </lineage>
</organism>
<name>A0ABW2Y8X2_9GAMM</name>
<keyword evidence="2" id="KW-1185">Reference proteome</keyword>
<dbReference type="Gene3D" id="3.40.50.150">
    <property type="entry name" value="Vaccinia Virus protein VP39"/>
    <property type="match status" value="1"/>
</dbReference>
<evidence type="ECO:0000313" key="2">
    <source>
        <dbReference type="Proteomes" id="UP001597110"/>
    </source>
</evidence>
<comment type="caution">
    <text evidence="1">The sequence shown here is derived from an EMBL/GenBank/DDBJ whole genome shotgun (WGS) entry which is preliminary data.</text>
</comment>
<keyword evidence="1" id="KW-0489">Methyltransferase</keyword>
<dbReference type="RefSeq" id="WP_386821800.1">
    <property type="nucleotide sequence ID" value="NZ_JBHTIF010000001.1"/>
</dbReference>
<dbReference type="Proteomes" id="UP001597110">
    <property type="component" value="Unassembled WGS sequence"/>
</dbReference>
<dbReference type="SUPFAM" id="SSF53335">
    <property type="entry name" value="S-adenosyl-L-methionine-dependent methyltransferases"/>
    <property type="match status" value="1"/>
</dbReference>
<dbReference type="Pfam" id="PF13578">
    <property type="entry name" value="Methyltransf_24"/>
    <property type="match status" value="1"/>
</dbReference>
<dbReference type="EMBL" id="JBHTIF010000001">
    <property type="protein sequence ID" value="MFD0724122.1"/>
    <property type="molecule type" value="Genomic_DNA"/>
</dbReference>
<keyword evidence="1" id="KW-0808">Transferase</keyword>
<accession>A0ABW2Y8X2</accession>
<reference evidence="2" key="1">
    <citation type="journal article" date="2019" name="Int. J. Syst. Evol. Microbiol.">
        <title>The Global Catalogue of Microorganisms (GCM) 10K type strain sequencing project: providing services to taxonomists for standard genome sequencing and annotation.</title>
        <authorList>
            <consortium name="The Broad Institute Genomics Platform"/>
            <consortium name="The Broad Institute Genome Sequencing Center for Infectious Disease"/>
            <person name="Wu L."/>
            <person name="Ma J."/>
        </authorList>
    </citation>
    <scope>NUCLEOTIDE SEQUENCE [LARGE SCALE GENOMIC DNA]</scope>
    <source>
        <strain evidence="2">CCUG 55585</strain>
    </source>
</reference>
<sequence>MTEDAGTPAPQFSENWFEYNIPHWERWLGDFRGRPGLRALEIGSFEGRSTLWLCEHILTAEDSRIDCLDLFAADPVYGDYHARFRANTAAHADRIREFPGYSFDGLRRVEGEYDIVYIDGWHSAFGALADGVMSWPLLKVGGVMIFDDYLWVPPKYKLKKPNRLVRLWAKLRGSHWRHEALLKQIESVATETPKLGVDGLLATLAGQYELLGTSNQLAIRKTRGFDQGQVGHDT</sequence>
<proteinExistence type="predicted"/>
<dbReference type="GO" id="GO:0008168">
    <property type="term" value="F:methyltransferase activity"/>
    <property type="evidence" value="ECO:0007669"/>
    <property type="project" value="UniProtKB-KW"/>
</dbReference>
<evidence type="ECO:0000313" key="1">
    <source>
        <dbReference type="EMBL" id="MFD0724122.1"/>
    </source>
</evidence>
<protein>
    <submittedName>
        <fullName evidence="1">Class I SAM-dependent methyltransferase</fullName>
        <ecNumber evidence="1">2.1.1.-</ecNumber>
    </submittedName>
</protein>
<dbReference type="InterPro" id="IPR029063">
    <property type="entry name" value="SAM-dependent_MTases_sf"/>
</dbReference>
<gene>
    <name evidence="1" type="ORF">ACFQ0E_00780</name>
</gene>
<dbReference type="GO" id="GO:0032259">
    <property type="term" value="P:methylation"/>
    <property type="evidence" value="ECO:0007669"/>
    <property type="project" value="UniProtKB-KW"/>
</dbReference>